<dbReference type="EMBL" id="BSYA01000009">
    <property type="protein sequence ID" value="GMG24206.1"/>
    <property type="molecule type" value="Genomic_DNA"/>
</dbReference>
<dbReference type="AlphaFoldDB" id="A0AAN4Y8B4"/>
<accession>A0AAN4Y8B4</accession>
<dbReference type="Gene3D" id="1.25.40.120">
    <property type="entry name" value="Protein prenylyltransferase"/>
    <property type="match status" value="1"/>
</dbReference>
<sequence>MAPNLSQSERLDYVRQEIEEIQDMLDGAEDCKYIYQALIDCTLLASKIQGTMSSDDQQKVLSWISELKKMDPLRRGRWLDFERSLCA</sequence>
<dbReference type="SUPFAM" id="SSF48439">
    <property type="entry name" value="Protein prenylyltransferase"/>
    <property type="match status" value="1"/>
</dbReference>
<organism evidence="1 2">
    <name type="scientific">Aspergillus oryzae</name>
    <name type="common">Yellow koji mold</name>
    <dbReference type="NCBI Taxonomy" id="5062"/>
    <lineage>
        <taxon>Eukaryota</taxon>
        <taxon>Fungi</taxon>
        <taxon>Dikarya</taxon>
        <taxon>Ascomycota</taxon>
        <taxon>Pezizomycotina</taxon>
        <taxon>Eurotiomycetes</taxon>
        <taxon>Eurotiomycetidae</taxon>
        <taxon>Eurotiales</taxon>
        <taxon>Aspergillaceae</taxon>
        <taxon>Aspergillus</taxon>
        <taxon>Aspergillus subgen. Circumdati</taxon>
    </lineage>
</organism>
<evidence type="ECO:0000313" key="1">
    <source>
        <dbReference type="EMBL" id="GMG24206.1"/>
    </source>
</evidence>
<proteinExistence type="predicted"/>
<comment type="caution">
    <text evidence="1">The sequence shown here is derived from an EMBL/GenBank/DDBJ whole genome shotgun (WGS) entry which is preliminary data.</text>
</comment>
<evidence type="ECO:0000313" key="2">
    <source>
        <dbReference type="Proteomes" id="UP001165205"/>
    </source>
</evidence>
<gene>
    <name evidence="1" type="ORF">Aory04_000149800</name>
</gene>
<protein>
    <submittedName>
        <fullName evidence="1">Unnamed protein product</fullName>
    </submittedName>
</protein>
<name>A0AAN4Y8B4_ASPOZ</name>
<dbReference type="Proteomes" id="UP001165205">
    <property type="component" value="Unassembled WGS sequence"/>
</dbReference>
<reference evidence="1" key="1">
    <citation type="submission" date="2023-04" db="EMBL/GenBank/DDBJ databases">
        <title>Aspergillus oryzae NBRC 4228.</title>
        <authorList>
            <person name="Ichikawa N."/>
            <person name="Sato H."/>
            <person name="Tonouchi N."/>
        </authorList>
    </citation>
    <scope>NUCLEOTIDE SEQUENCE</scope>
    <source>
        <strain evidence="1">NBRC 4228</strain>
    </source>
</reference>